<dbReference type="GO" id="GO:0140114">
    <property type="term" value="P:cellular detoxification of fluoride"/>
    <property type="evidence" value="ECO:0007669"/>
    <property type="project" value="UniProtKB-UniRule"/>
</dbReference>
<evidence type="ECO:0000256" key="8">
    <source>
        <dbReference type="ARBA" id="ARBA00023065"/>
    </source>
</evidence>
<keyword evidence="8 14" id="KW-0406">Ion transport</keyword>
<evidence type="ECO:0000256" key="14">
    <source>
        <dbReference type="HAMAP-Rule" id="MF_00454"/>
    </source>
</evidence>
<dbReference type="PANTHER" id="PTHR28259">
    <property type="entry name" value="FLUORIDE EXPORT PROTEIN 1-RELATED"/>
    <property type="match status" value="1"/>
</dbReference>
<sequence length="130" mass="14101">MMSIISVVLGGSLGAVTRYLLGIYINQHVKKTSMPVAMLLVNLIGAFGLGLFIGSFYGITNAGENADAFYLFLAVGFFGAFTTFSTFSIEAMGLWKEKQYKLFSIYLLLSILGSILCFISGAYLGAFFIN</sequence>
<keyword evidence="7 14" id="KW-0915">Sodium</keyword>
<evidence type="ECO:0000256" key="2">
    <source>
        <dbReference type="ARBA" id="ARBA00022448"/>
    </source>
</evidence>
<comment type="catalytic activity">
    <reaction evidence="12">
        <text>fluoride(in) = fluoride(out)</text>
        <dbReference type="Rhea" id="RHEA:76159"/>
        <dbReference type="ChEBI" id="CHEBI:17051"/>
    </reaction>
    <physiologicalReaction direction="left-to-right" evidence="12">
        <dbReference type="Rhea" id="RHEA:76160"/>
    </physiologicalReaction>
</comment>
<feature type="transmembrane region" description="Helical" evidence="14">
    <location>
        <begin position="105"/>
        <end position="129"/>
    </location>
</feature>
<comment type="subcellular location">
    <subcellularLocation>
        <location evidence="1 14">Cell membrane</location>
        <topology evidence="1 14">Multi-pass membrane protein</topology>
    </subcellularLocation>
</comment>
<evidence type="ECO:0000256" key="6">
    <source>
        <dbReference type="ARBA" id="ARBA00022989"/>
    </source>
</evidence>
<comment type="activity regulation">
    <text evidence="14">Na(+) is not transported, but it plays an essential structural role and its presence is essential for fluoride channel function.</text>
</comment>
<comment type="similarity">
    <text evidence="11 14">Belongs to the fluoride channel Fluc/FEX (TC 1.A.43) family.</text>
</comment>
<keyword evidence="3 14" id="KW-1003">Cell membrane</keyword>
<keyword evidence="10 14" id="KW-0407">Ion channel</keyword>
<evidence type="ECO:0000256" key="5">
    <source>
        <dbReference type="ARBA" id="ARBA00022723"/>
    </source>
</evidence>
<evidence type="ECO:0000256" key="13">
    <source>
        <dbReference type="ARBA" id="ARBA00049940"/>
    </source>
</evidence>
<keyword evidence="16" id="KW-1185">Reference proteome</keyword>
<evidence type="ECO:0000256" key="9">
    <source>
        <dbReference type="ARBA" id="ARBA00023136"/>
    </source>
</evidence>
<evidence type="ECO:0000256" key="1">
    <source>
        <dbReference type="ARBA" id="ARBA00004651"/>
    </source>
</evidence>
<comment type="caution">
    <text evidence="15">The sequence shown here is derived from an EMBL/GenBank/DDBJ whole genome shotgun (WGS) entry which is preliminary data.</text>
</comment>
<protein>
    <recommendedName>
        <fullName evidence="14">Fluoride-specific ion channel FluC</fullName>
    </recommendedName>
</protein>
<evidence type="ECO:0000256" key="3">
    <source>
        <dbReference type="ARBA" id="ARBA00022475"/>
    </source>
</evidence>
<keyword evidence="5 14" id="KW-0479">Metal-binding</keyword>
<evidence type="ECO:0000256" key="7">
    <source>
        <dbReference type="ARBA" id="ARBA00023053"/>
    </source>
</evidence>
<gene>
    <name evidence="14" type="primary">fluC</name>
    <name evidence="14" type="synonym">crcB</name>
    <name evidence="15" type="ORF">DFR57_12110</name>
</gene>
<comment type="function">
    <text evidence="13 14">Fluoride-specific ion channel. Important for reducing fluoride concentration in the cell, thus reducing its toxicity.</text>
</comment>
<dbReference type="PANTHER" id="PTHR28259:SF16">
    <property type="entry name" value="FLUORIDE-SPECIFIC ION CHANNEL FLUC 2"/>
    <property type="match status" value="1"/>
</dbReference>
<keyword evidence="2 14" id="KW-0813">Transport</keyword>
<evidence type="ECO:0000256" key="4">
    <source>
        <dbReference type="ARBA" id="ARBA00022692"/>
    </source>
</evidence>
<dbReference type="GO" id="GO:0005886">
    <property type="term" value="C:plasma membrane"/>
    <property type="evidence" value="ECO:0007669"/>
    <property type="project" value="UniProtKB-SubCell"/>
</dbReference>
<dbReference type="GO" id="GO:0046872">
    <property type="term" value="F:metal ion binding"/>
    <property type="evidence" value="ECO:0007669"/>
    <property type="project" value="UniProtKB-KW"/>
</dbReference>
<evidence type="ECO:0000256" key="11">
    <source>
        <dbReference type="ARBA" id="ARBA00035120"/>
    </source>
</evidence>
<dbReference type="InterPro" id="IPR003691">
    <property type="entry name" value="FluC"/>
</dbReference>
<evidence type="ECO:0000313" key="15">
    <source>
        <dbReference type="EMBL" id="RCW62972.1"/>
    </source>
</evidence>
<feature type="binding site" evidence="14">
    <location>
        <position position="82"/>
    </location>
    <ligand>
        <name>Na(+)</name>
        <dbReference type="ChEBI" id="CHEBI:29101"/>
        <note>structural</note>
    </ligand>
</feature>
<feature type="transmembrane region" description="Helical" evidence="14">
    <location>
        <begin position="37"/>
        <end position="57"/>
    </location>
</feature>
<evidence type="ECO:0000256" key="10">
    <source>
        <dbReference type="ARBA" id="ARBA00023303"/>
    </source>
</evidence>
<feature type="transmembrane region" description="Helical" evidence="14">
    <location>
        <begin position="69"/>
        <end position="93"/>
    </location>
</feature>
<dbReference type="GO" id="GO:0062054">
    <property type="term" value="F:fluoride channel activity"/>
    <property type="evidence" value="ECO:0007669"/>
    <property type="project" value="UniProtKB-UniRule"/>
</dbReference>
<keyword evidence="9 14" id="KW-0472">Membrane</keyword>
<keyword evidence="6 14" id="KW-1133">Transmembrane helix</keyword>
<evidence type="ECO:0000313" key="16">
    <source>
        <dbReference type="Proteomes" id="UP000252585"/>
    </source>
</evidence>
<dbReference type="AlphaFoldDB" id="A0A368X4M2"/>
<dbReference type="Pfam" id="PF02537">
    <property type="entry name" value="CRCB"/>
    <property type="match status" value="1"/>
</dbReference>
<dbReference type="NCBIfam" id="TIGR00494">
    <property type="entry name" value="crcB"/>
    <property type="match status" value="1"/>
</dbReference>
<dbReference type="HAMAP" id="MF_00454">
    <property type="entry name" value="FluC"/>
    <property type="match status" value="1"/>
</dbReference>
<keyword evidence="4 14" id="KW-0812">Transmembrane</keyword>
<feature type="transmembrane region" description="Helical" evidence="14">
    <location>
        <begin position="6"/>
        <end position="25"/>
    </location>
</feature>
<evidence type="ECO:0000256" key="12">
    <source>
        <dbReference type="ARBA" id="ARBA00035585"/>
    </source>
</evidence>
<dbReference type="EMBL" id="QPJJ01000021">
    <property type="protein sequence ID" value="RCW62972.1"/>
    <property type="molecule type" value="Genomic_DNA"/>
</dbReference>
<name>A0A368X4M2_9BACI</name>
<feature type="binding site" evidence="14">
    <location>
        <position position="79"/>
    </location>
    <ligand>
        <name>Na(+)</name>
        <dbReference type="ChEBI" id="CHEBI:29101"/>
        <note>structural</note>
    </ligand>
</feature>
<proteinExistence type="inferred from homology"/>
<dbReference type="RefSeq" id="WP_245937510.1">
    <property type="nucleotide sequence ID" value="NZ_QPJJ01000021.1"/>
</dbReference>
<dbReference type="Proteomes" id="UP000252585">
    <property type="component" value="Unassembled WGS sequence"/>
</dbReference>
<organism evidence="15 16">
    <name type="scientific">Saliterribacillus persicus</name>
    <dbReference type="NCBI Taxonomy" id="930114"/>
    <lineage>
        <taxon>Bacteria</taxon>
        <taxon>Bacillati</taxon>
        <taxon>Bacillota</taxon>
        <taxon>Bacilli</taxon>
        <taxon>Bacillales</taxon>
        <taxon>Bacillaceae</taxon>
        <taxon>Saliterribacillus</taxon>
    </lineage>
</organism>
<accession>A0A368X4M2</accession>
<reference evidence="15 16" key="1">
    <citation type="submission" date="2018-07" db="EMBL/GenBank/DDBJ databases">
        <title>Genomic Encyclopedia of Type Strains, Phase IV (KMG-IV): sequencing the most valuable type-strain genomes for metagenomic binning, comparative biology and taxonomic classification.</title>
        <authorList>
            <person name="Goeker M."/>
        </authorList>
    </citation>
    <scope>NUCLEOTIDE SEQUENCE [LARGE SCALE GENOMIC DNA]</scope>
    <source>
        <strain evidence="15 16">DSM 27696</strain>
    </source>
</reference>